<dbReference type="Gene3D" id="3.40.50.2300">
    <property type="match status" value="1"/>
</dbReference>
<keyword evidence="3" id="KW-0805">Transcription regulation</keyword>
<evidence type="ECO:0000256" key="5">
    <source>
        <dbReference type="ARBA" id="ARBA00023163"/>
    </source>
</evidence>
<name>A0AA37TSZ8_9GAMM</name>
<evidence type="ECO:0000256" key="3">
    <source>
        <dbReference type="ARBA" id="ARBA00023015"/>
    </source>
</evidence>
<dbReference type="SMART" id="SM00862">
    <property type="entry name" value="Trans_reg_C"/>
    <property type="match status" value="1"/>
</dbReference>
<feature type="domain" description="OmpR/PhoB-type" evidence="9">
    <location>
        <begin position="130"/>
        <end position="227"/>
    </location>
</feature>
<dbReference type="Gene3D" id="1.10.10.10">
    <property type="entry name" value="Winged helix-like DNA-binding domain superfamily/Winged helix DNA-binding domain"/>
    <property type="match status" value="1"/>
</dbReference>
<dbReference type="FunFam" id="3.40.50.2300:FF:000001">
    <property type="entry name" value="DNA-binding response regulator PhoB"/>
    <property type="match status" value="1"/>
</dbReference>
<dbReference type="InterPro" id="IPR001867">
    <property type="entry name" value="OmpR/PhoB-type_DNA-bd"/>
</dbReference>
<keyword evidence="4 7" id="KW-0238">DNA-binding</keyword>
<dbReference type="AlphaFoldDB" id="A0AA37TSZ8"/>
<evidence type="ECO:0000256" key="1">
    <source>
        <dbReference type="ARBA" id="ARBA00022553"/>
    </source>
</evidence>
<dbReference type="GO" id="GO:0000976">
    <property type="term" value="F:transcription cis-regulatory region binding"/>
    <property type="evidence" value="ECO:0007669"/>
    <property type="project" value="TreeGrafter"/>
</dbReference>
<gene>
    <name evidence="10" type="primary">colR</name>
    <name evidence="10" type="ORF">GCM10007894_16740</name>
</gene>
<feature type="modified residue" description="4-aspartylphosphate" evidence="6">
    <location>
        <position position="56"/>
    </location>
</feature>
<evidence type="ECO:0000313" key="11">
    <source>
        <dbReference type="Proteomes" id="UP001157439"/>
    </source>
</evidence>
<dbReference type="Pfam" id="PF00072">
    <property type="entry name" value="Response_reg"/>
    <property type="match status" value="1"/>
</dbReference>
<evidence type="ECO:0000256" key="7">
    <source>
        <dbReference type="PROSITE-ProRule" id="PRU01091"/>
    </source>
</evidence>
<reference evidence="10 11" key="1">
    <citation type="journal article" date="2014" name="Int. J. Syst. Evol. Microbiol.">
        <title>Complete genome sequence of Corynebacterium casei LMG S-19264T (=DSM 44701T), isolated from a smear-ripened cheese.</title>
        <authorList>
            <consortium name="US DOE Joint Genome Institute (JGI-PGF)"/>
            <person name="Walter F."/>
            <person name="Albersmeier A."/>
            <person name="Kalinowski J."/>
            <person name="Ruckert C."/>
        </authorList>
    </citation>
    <scope>NUCLEOTIDE SEQUENCE [LARGE SCALE GENOMIC DNA]</scope>
    <source>
        <strain evidence="10 11">NBRC 112785</strain>
    </source>
</reference>
<dbReference type="Gene3D" id="6.10.250.690">
    <property type="match status" value="1"/>
</dbReference>
<dbReference type="InterPro" id="IPR001789">
    <property type="entry name" value="Sig_transdc_resp-reg_receiver"/>
</dbReference>
<evidence type="ECO:0000259" key="8">
    <source>
        <dbReference type="PROSITE" id="PS50110"/>
    </source>
</evidence>
<evidence type="ECO:0000256" key="4">
    <source>
        <dbReference type="ARBA" id="ARBA00023125"/>
    </source>
</evidence>
<accession>A0AA37TSZ8</accession>
<organism evidence="10 11">
    <name type="scientific">Paraferrimonas haliotis</name>
    <dbReference type="NCBI Taxonomy" id="2013866"/>
    <lineage>
        <taxon>Bacteria</taxon>
        <taxon>Pseudomonadati</taxon>
        <taxon>Pseudomonadota</taxon>
        <taxon>Gammaproteobacteria</taxon>
        <taxon>Alteromonadales</taxon>
        <taxon>Ferrimonadaceae</taxon>
        <taxon>Paraferrimonas</taxon>
    </lineage>
</organism>
<feature type="DNA-binding region" description="OmpR/PhoB-type" evidence="7">
    <location>
        <begin position="130"/>
        <end position="227"/>
    </location>
</feature>
<evidence type="ECO:0000256" key="2">
    <source>
        <dbReference type="ARBA" id="ARBA00023012"/>
    </source>
</evidence>
<keyword evidence="11" id="KW-1185">Reference proteome</keyword>
<dbReference type="Proteomes" id="UP001157439">
    <property type="component" value="Unassembled WGS sequence"/>
</dbReference>
<sequence>MSQQHSSVLIVEDTHDIAIQLCNFLESKGFVVDYAETGARAITLACSNHYDVIILDLMLPDIDGIQVCEAIKKSCDTVPPVLMLTARDSIEHKVAGFGVGADDYLTKPFVLEEVYLRCIALTRRHRLHQSKILEVGDLKIDISTNQVSRAGESIKLSSKDFQILSLLAEAFPNALSKRHIVEKIWGEDSPETDAVRSHMYTLRNAVDKPFAFSMIKTVHGIGFRLVSQD</sequence>
<feature type="domain" description="Response regulatory" evidence="8">
    <location>
        <begin position="7"/>
        <end position="122"/>
    </location>
</feature>
<dbReference type="PANTHER" id="PTHR48111:SF22">
    <property type="entry name" value="REGULATOR OF RPOS"/>
    <property type="match status" value="1"/>
</dbReference>
<keyword evidence="2" id="KW-0902">Two-component regulatory system</keyword>
<evidence type="ECO:0000256" key="6">
    <source>
        <dbReference type="PROSITE-ProRule" id="PRU00169"/>
    </source>
</evidence>
<proteinExistence type="predicted"/>
<dbReference type="CDD" id="cd17574">
    <property type="entry name" value="REC_OmpR"/>
    <property type="match status" value="1"/>
</dbReference>
<dbReference type="GO" id="GO:0000156">
    <property type="term" value="F:phosphorelay response regulator activity"/>
    <property type="evidence" value="ECO:0007669"/>
    <property type="project" value="TreeGrafter"/>
</dbReference>
<dbReference type="GO" id="GO:0006355">
    <property type="term" value="P:regulation of DNA-templated transcription"/>
    <property type="evidence" value="ECO:0007669"/>
    <property type="project" value="InterPro"/>
</dbReference>
<dbReference type="Pfam" id="PF00486">
    <property type="entry name" value="Trans_reg_C"/>
    <property type="match status" value="1"/>
</dbReference>
<comment type="caution">
    <text evidence="10">The sequence shown here is derived from an EMBL/GenBank/DDBJ whole genome shotgun (WGS) entry which is preliminary data.</text>
</comment>
<dbReference type="GO" id="GO:0005829">
    <property type="term" value="C:cytosol"/>
    <property type="evidence" value="ECO:0007669"/>
    <property type="project" value="TreeGrafter"/>
</dbReference>
<dbReference type="PANTHER" id="PTHR48111">
    <property type="entry name" value="REGULATOR OF RPOS"/>
    <property type="match status" value="1"/>
</dbReference>
<dbReference type="CDD" id="cd00383">
    <property type="entry name" value="trans_reg_C"/>
    <property type="match status" value="1"/>
</dbReference>
<dbReference type="PROSITE" id="PS50110">
    <property type="entry name" value="RESPONSE_REGULATORY"/>
    <property type="match status" value="1"/>
</dbReference>
<dbReference type="RefSeq" id="WP_095498729.1">
    <property type="nucleotide sequence ID" value="NZ_BSPO01000003.1"/>
</dbReference>
<keyword evidence="1 6" id="KW-0597">Phosphoprotein</keyword>
<keyword evidence="5" id="KW-0804">Transcription</keyword>
<protein>
    <submittedName>
        <fullName evidence="10">DNA-binding response regulator</fullName>
    </submittedName>
</protein>
<dbReference type="SMART" id="SM00448">
    <property type="entry name" value="REC"/>
    <property type="match status" value="1"/>
</dbReference>
<dbReference type="SUPFAM" id="SSF52172">
    <property type="entry name" value="CheY-like"/>
    <property type="match status" value="1"/>
</dbReference>
<dbReference type="GO" id="GO:0032993">
    <property type="term" value="C:protein-DNA complex"/>
    <property type="evidence" value="ECO:0007669"/>
    <property type="project" value="TreeGrafter"/>
</dbReference>
<evidence type="ECO:0000313" key="10">
    <source>
        <dbReference type="EMBL" id="GLS83697.1"/>
    </source>
</evidence>
<dbReference type="InterPro" id="IPR011006">
    <property type="entry name" value="CheY-like_superfamily"/>
</dbReference>
<evidence type="ECO:0000259" key="9">
    <source>
        <dbReference type="PROSITE" id="PS51755"/>
    </source>
</evidence>
<dbReference type="EMBL" id="BSPO01000003">
    <property type="protein sequence ID" value="GLS83697.1"/>
    <property type="molecule type" value="Genomic_DNA"/>
</dbReference>
<dbReference type="InterPro" id="IPR036388">
    <property type="entry name" value="WH-like_DNA-bd_sf"/>
</dbReference>
<dbReference type="InterPro" id="IPR039420">
    <property type="entry name" value="WalR-like"/>
</dbReference>
<dbReference type="PROSITE" id="PS51755">
    <property type="entry name" value="OMPR_PHOB"/>
    <property type="match status" value="1"/>
</dbReference>